<dbReference type="RefSeq" id="XP_018039322.1">
    <property type="nucleotide sequence ID" value="XM_018186825.1"/>
</dbReference>
<dbReference type="Proteomes" id="UP000077069">
    <property type="component" value="Unassembled WGS sequence"/>
</dbReference>
<name>A0A177CQD0_9PLEO</name>
<keyword evidence="3" id="KW-1185">Reference proteome</keyword>
<dbReference type="InParanoid" id="A0A177CQD0"/>
<feature type="compositionally biased region" description="Basic and acidic residues" evidence="1">
    <location>
        <begin position="75"/>
        <end position="86"/>
    </location>
</feature>
<dbReference type="AlphaFoldDB" id="A0A177CQD0"/>
<feature type="region of interest" description="Disordered" evidence="1">
    <location>
        <begin position="1"/>
        <end position="94"/>
    </location>
</feature>
<dbReference type="GeneID" id="28770311"/>
<accession>A0A177CQD0</accession>
<evidence type="ECO:0000256" key="1">
    <source>
        <dbReference type="SAM" id="MobiDB-lite"/>
    </source>
</evidence>
<sequence length="150" mass="16092">MTRPFAAGHRPCTIPTATFSMPASDLPTYPQTDCTPYRPQQLDPRSWPQTTSDSPPSRSLGNTSRSLQLPGARGHGRDRVPGEEVRPPAASKLRRHDAGVGLDIELLLRALDIAARRRPQILTCCEVLVFHSRGCGAHGESLPCACGGGG</sequence>
<gene>
    <name evidence="2" type="ORF">CC84DRAFT_598563</name>
</gene>
<evidence type="ECO:0000313" key="3">
    <source>
        <dbReference type="Proteomes" id="UP000077069"/>
    </source>
</evidence>
<reference evidence="2 3" key="1">
    <citation type="submission" date="2016-05" db="EMBL/GenBank/DDBJ databases">
        <title>Comparative analysis of secretome profiles of manganese(II)-oxidizing ascomycete fungi.</title>
        <authorList>
            <consortium name="DOE Joint Genome Institute"/>
            <person name="Zeiner C.A."/>
            <person name="Purvine S.O."/>
            <person name="Zink E.M."/>
            <person name="Wu S."/>
            <person name="Pasa-Tolic L."/>
            <person name="Chaput D.L."/>
            <person name="Haridas S."/>
            <person name="Grigoriev I.V."/>
            <person name="Santelli C.M."/>
            <person name="Hansel C.M."/>
        </authorList>
    </citation>
    <scope>NUCLEOTIDE SEQUENCE [LARGE SCALE GENOMIC DNA]</scope>
    <source>
        <strain evidence="2 3">AP3s5-JAC2a</strain>
    </source>
</reference>
<organism evidence="2 3">
    <name type="scientific">Paraphaeosphaeria sporulosa</name>
    <dbReference type="NCBI Taxonomy" id="1460663"/>
    <lineage>
        <taxon>Eukaryota</taxon>
        <taxon>Fungi</taxon>
        <taxon>Dikarya</taxon>
        <taxon>Ascomycota</taxon>
        <taxon>Pezizomycotina</taxon>
        <taxon>Dothideomycetes</taxon>
        <taxon>Pleosporomycetidae</taxon>
        <taxon>Pleosporales</taxon>
        <taxon>Massarineae</taxon>
        <taxon>Didymosphaeriaceae</taxon>
        <taxon>Paraphaeosphaeria</taxon>
    </lineage>
</organism>
<protein>
    <submittedName>
        <fullName evidence="2">Uncharacterized protein</fullName>
    </submittedName>
</protein>
<proteinExistence type="predicted"/>
<feature type="compositionally biased region" description="Polar residues" evidence="1">
    <location>
        <begin position="47"/>
        <end position="67"/>
    </location>
</feature>
<dbReference type="EMBL" id="KV441550">
    <property type="protein sequence ID" value="OAG08957.1"/>
    <property type="molecule type" value="Genomic_DNA"/>
</dbReference>
<evidence type="ECO:0000313" key="2">
    <source>
        <dbReference type="EMBL" id="OAG08957.1"/>
    </source>
</evidence>